<sequence>MGLCSPSNSFDFTSSCIRETWTTLVPTILVFLFCLFSFPVTISGKVWETVKKPFTRFLTLHEAEALEATSNGLQENVSFEYGKPARVVPLWRAVLFVMLGLVEVIAWTALGSYRIIMTPSDSWGITRPFLVAFVWGYTVVRPIASPKATVPYDLFVVYILQLIAGAVDLGGELYAAHVLGLPELSKTEVVGHVFNLLAILVLVGVVFGTPMEIPSESVDKEKIGKSITPEDYTTLWGWTSFSWVYPLVQSGRNVTLNEEDIWCLSPALRSRPVFVKFSNIHTKSLLKRLWLANSFDLLVDAVLSYVSICLGFLNPFFLNRILSSIDAPSSSSRGRSDAYIYALLMFLCSVLKAEVDVQHLWFNRRAATRIRSELMAGVYEKALKRKDLSGALGASSSSGDKEKEKEDKGKKKDKKGKDKDKSKEEGDPSKVGGADVGKIVNLMAGDANRVCQIVTGIYIIYGNPLEITIGCVYLYQLLGPAAFAGLVPLLLGWPLNAFIARRSIRIQKGLLAARDKRMGVLNELIGGVKFIKFFAWEERWIERVMGERAKEIAWMVKARINSVLLYLLWMSAPILFSIISFATYVALGNELNVSTAFTAIALFGMIRLPLNGLPSWIIQLLQTKVALDRIAAFLDEEEVEDQVSSLKSDALASRRPLGPDHGREEHVRGGRPLGSGFERHSEFWQEPRLEGEEPVLDGDGEGPKLGLEGATLKWNEVKANDKEEDKNKNKDKGKTNGHTREETSSSEASTEESRTVVSTGSAGVEGEGVEDHKFELRDVSVIFPEYKLTVVTGPTASGKTALLMSLLGELTLLSGTLHLSKNPSIIDEYGNSQTISYAAQSPWLRHQSIKENILFGSPPDEARYQAVLEACALKPDLDMLEDGDETEIGARGVSLSGGQKARVALARAVYKKTRWVILDDPLSAVDSHTARYLYENLFLGPLLANRTIILVTHHVDLVLPGAYYVVRMLDGRIDTQGTVRELRERGVLEGITLEAEVDAHKEEQQVAKEEAKKENGEEVNEADVVAEGEAEEGTKKKPRKLVKDEHRETGGVKWGIYRKYLEASSYYIWAFLAFLVVCNQLLSVGEKVWINIWGEAYKTDNFSVSSRLASFAPFKLTAAPDYELSAEGFYGSPHASMHSQTGAMAIQLPNVHEHPMFYVWVYAAIGLGGAFVSVMSIMAQYTGALRASRILFRQLLVTVVRATFRFHDTTPQGRMLNRFGKDIETIDSSLASSLQAVNSSLASFFASVIIIAVVFPYFLLPAFFIGFIYRELAIGYLNTGRDLRRMESNSRSPIFSDFGELLEGIVTVRAFSAEKRFLDNLHKKIDLTTQMWYAFWMTNRWLLLNFDALGSLAVFITALFSIAKIDNGAGLAGICITSALSFTGSVYWACRFWTGLELDLNSVERIVEYLDLPQEPPAIIESNRPPAYWPSSSSNDSLIRVENLVVKYSPELPSVLHDVSFTLKAGERIGLLGRTGSGKSTLAMSILRFVDPFSGRILVDGIDITSIGIHDLRSRLTFIPQDATLFSGTLRDNLDPFNEHTDEECMDVLRRVQMITQSQFPSRGTSRTVSRLPTPESSRPASIHEAQQVDRDDVGSSTSISIGSTVTEVDTKTTVSLDTQVSAGGTNFSQGQRQLIAMARALLRRSSIIVLDEATSSIDFATDAKIQQTIREEFTDSLLLTVAHRLRTIIDYDRLIVLDKGKLVEFDTPLALIQKEDGIFRNMCLKSGTFAELETAARTKAERDAQK</sequence>
<dbReference type="CDD" id="cd18604">
    <property type="entry name" value="ABC_6TM_VMR1_D2_like"/>
    <property type="match status" value="1"/>
</dbReference>
<keyword evidence="4" id="KW-0547">Nucleotide-binding</keyword>
<dbReference type="Gene3D" id="1.20.1560.10">
    <property type="entry name" value="ABC transporter type 1, transmembrane domain"/>
    <property type="match status" value="2"/>
</dbReference>
<dbReference type="PROSITE" id="PS00211">
    <property type="entry name" value="ABC_TRANSPORTER_1"/>
    <property type="match status" value="2"/>
</dbReference>
<keyword evidence="6 9" id="KW-1133">Transmembrane helix</keyword>
<accession>A0ABR1JDU9</accession>
<evidence type="ECO:0000256" key="9">
    <source>
        <dbReference type="SAM" id="Phobius"/>
    </source>
</evidence>
<feature type="transmembrane region" description="Helical" evidence="9">
    <location>
        <begin position="1369"/>
        <end position="1390"/>
    </location>
</feature>
<dbReference type="Proteomes" id="UP001498398">
    <property type="component" value="Unassembled WGS sequence"/>
</dbReference>
<feature type="transmembrane region" description="Helical" evidence="9">
    <location>
        <begin position="152"/>
        <end position="169"/>
    </location>
</feature>
<feature type="transmembrane region" description="Helical" evidence="9">
    <location>
        <begin position="189"/>
        <end position="207"/>
    </location>
</feature>
<dbReference type="PANTHER" id="PTHR24223">
    <property type="entry name" value="ATP-BINDING CASSETTE SUB-FAMILY C"/>
    <property type="match status" value="1"/>
</dbReference>
<dbReference type="InterPro" id="IPR036640">
    <property type="entry name" value="ABC1_TM_sf"/>
</dbReference>
<dbReference type="CDD" id="cd18596">
    <property type="entry name" value="ABC_6TM_VMR1_D1_like"/>
    <property type="match status" value="1"/>
</dbReference>
<dbReference type="InterPro" id="IPR050173">
    <property type="entry name" value="ABC_transporter_C-like"/>
</dbReference>
<feature type="transmembrane region" description="Helical" evidence="9">
    <location>
        <begin position="453"/>
        <end position="475"/>
    </location>
</feature>
<feature type="compositionally biased region" description="Basic and acidic residues" evidence="8">
    <location>
        <begin position="657"/>
        <end position="668"/>
    </location>
</feature>
<dbReference type="SUPFAM" id="SSF90123">
    <property type="entry name" value="ABC transporter transmembrane region"/>
    <property type="match status" value="2"/>
</dbReference>
<reference evidence="12 13" key="1">
    <citation type="submission" date="2024-01" db="EMBL/GenBank/DDBJ databases">
        <title>A draft genome for the cacao thread blight pathogen Marasmiellus scandens.</title>
        <authorList>
            <person name="Baruah I.K."/>
            <person name="Leung J."/>
            <person name="Bukari Y."/>
            <person name="Amoako-Attah I."/>
            <person name="Meinhardt L.W."/>
            <person name="Bailey B.A."/>
            <person name="Cohen S.P."/>
        </authorList>
    </citation>
    <scope>NUCLEOTIDE SEQUENCE [LARGE SCALE GENOMIC DNA]</scope>
    <source>
        <strain evidence="12 13">GH-19</strain>
    </source>
</reference>
<feature type="compositionally biased region" description="Basic and acidic residues" evidence="8">
    <location>
        <begin position="715"/>
        <end position="743"/>
    </location>
</feature>
<dbReference type="SUPFAM" id="SSF52540">
    <property type="entry name" value="P-loop containing nucleoside triphosphate hydrolases"/>
    <property type="match status" value="2"/>
</dbReference>
<feature type="transmembrane region" description="Helical" evidence="9">
    <location>
        <begin position="122"/>
        <end position="140"/>
    </location>
</feature>
<proteinExistence type="predicted"/>
<keyword evidence="7 9" id="KW-0472">Membrane</keyword>
<feature type="transmembrane region" description="Helical" evidence="9">
    <location>
        <begin position="93"/>
        <end position="116"/>
    </location>
</feature>
<feature type="compositionally biased region" description="Basic and acidic residues" evidence="8">
    <location>
        <begin position="399"/>
        <end position="428"/>
    </location>
</feature>
<feature type="region of interest" description="Disordered" evidence="8">
    <location>
        <begin position="390"/>
        <end position="431"/>
    </location>
</feature>
<feature type="transmembrane region" description="Helical" evidence="9">
    <location>
        <begin position="1341"/>
        <end position="1363"/>
    </location>
</feature>
<dbReference type="InterPro" id="IPR003439">
    <property type="entry name" value="ABC_transporter-like_ATP-bd"/>
</dbReference>
<feature type="compositionally biased region" description="Polar residues" evidence="8">
    <location>
        <begin position="1559"/>
        <end position="1580"/>
    </location>
</feature>
<feature type="transmembrane region" description="Helical" evidence="9">
    <location>
        <begin position="563"/>
        <end position="587"/>
    </location>
</feature>
<evidence type="ECO:0000256" key="5">
    <source>
        <dbReference type="ARBA" id="ARBA00022840"/>
    </source>
</evidence>
<keyword evidence="2" id="KW-0813">Transport</keyword>
<evidence type="ECO:0000256" key="7">
    <source>
        <dbReference type="ARBA" id="ARBA00023136"/>
    </source>
</evidence>
<dbReference type="PROSITE" id="PS50893">
    <property type="entry name" value="ABC_TRANSPORTER_2"/>
    <property type="match status" value="2"/>
</dbReference>
<dbReference type="Pfam" id="PF00005">
    <property type="entry name" value="ABC_tran"/>
    <property type="match status" value="2"/>
</dbReference>
<evidence type="ECO:0000256" key="3">
    <source>
        <dbReference type="ARBA" id="ARBA00022692"/>
    </source>
</evidence>
<keyword evidence="13" id="KW-1185">Reference proteome</keyword>
<evidence type="ECO:0000256" key="1">
    <source>
        <dbReference type="ARBA" id="ARBA00004370"/>
    </source>
</evidence>
<feature type="transmembrane region" description="Helical" evidence="9">
    <location>
        <begin position="1066"/>
        <end position="1085"/>
    </location>
</feature>
<feature type="transmembrane region" description="Helical" evidence="9">
    <location>
        <begin position="297"/>
        <end position="318"/>
    </location>
</feature>
<dbReference type="Pfam" id="PF00664">
    <property type="entry name" value="ABC_membrane"/>
    <property type="match status" value="2"/>
</dbReference>
<evidence type="ECO:0000313" key="13">
    <source>
        <dbReference type="Proteomes" id="UP001498398"/>
    </source>
</evidence>
<feature type="transmembrane region" description="Helical" evidence="9">
    <location>
        <begin position="338"/>
        <end position="355"/>
    </location>
</feature>
<feature type="transmembrane region" description="Helical" evidence="9">
    <location>
        <begin position="481"/>
        <end position="500"/>
    </location>
</feature>
<feature type="domain" description="ABC transporter" evidence="10">
    <location>
        <begin position="757"/>
        <end position="995"/>
    </location>
</feature>
<evidence type="ECO:0000256" key="6">
    <source>
        <dbReference type="ARBA" id="ARBA00022989"/>
    </source>
</evidence>
<comment type="subcellular location">
    <subcellularLocation>
        <location evidence="1">Membrane</location>
    </subcellularLocation>
</comment>
<evidence type="ECO:0000256" key="2">
    <source>
        <dbReference type="ARBA" id="ARBA00022448"/>
    </source>
</evidence>
<feature type="transmembrane region" description="Helical" evidence="9">
    <location>
        <begin position="1157"/>
        <end position="1178"/>
    </location>
</feature>
<dbReference type="InterPro" id="IPR011527">
    <property type="entry name" value="ABC1_TM_dom"/>
</dbReference>
<feature type="compositionally biased region" description="Acidic residues" evidence="8">
    <location>
        <begin position="1017"/>
        <end position="1031"/>
    </location>
</feature>
<dbReference type="Gene3D" id="3.40.50.300">
    <property type="entry name" value="P-loop containing nucleotide triphosphate hydrolases"/>
    <property type="match status" value="2"/>
</dbReference>
<feature type="transmembrane region" description="Helical" evidence="9">
    <location>
        <begin position="593"/>
        <end position="610"/>
    </location>
</feature>
<dbReference type="PROSITE" id="PS50929">
    <property type="entry name" value="ABC_TM1F"/>
    <property type="match status" value="2"/>
</dbReference>
<feature type="compositionally biased region" description="Basic and acidic residues" evidence="8">
    <location>
        <begin position="677"/>
        <end position="691"/>
    </location>
</feature>
<feature type="compositionally biased region" description="Basic and acidic residues" evidence="8">
    <location>
        <begin position="1001"/>
        <end position="1016"/>
    </location>
</feature>
<protein>
    <recommendedName>
        <fullName evidence="14">Multidrug resistance-associated ABC transporter</fullName>
    </recommendedName>
</protein>
<evidence type="ECO:0000256" key="4">
    <source>
        <dbReference type="ARBA" id="ARBA00022741"/>
    </source>
</evidence>
<feature type="region of interest" description="Disordered" evidence="8">
    <location>
        <begin position="1559"/>
        <end position="1586"/>
    </location>
</feature>
<evidence type="ECO:0000313" key="12">
    <source>
        <dbReference type="EMBL" id="KAK7455851.1"/>
    </source>
</evidence>
<gene>
    <name evidence="12" type="ORF">VKT23_010888</name>
</gene>
<dbReference type="CDD" id="cd03250">
    <property type="entry name" value="ABCC_MRP_domain1"/>
    <property type="match status" value="1"/>
</dbReference>
<evidence type="ECO:0000256" key="8">
    <source>
        <dbReference type="SAM" id="MobiDB-lite"/>
    </source>
</evidence>
<dbReference type="InterPro" id="IPR003593">
    <property type="entry name" value="AAA+_ATPase"/>
</dbReference>
<dbReference type="InterPro" id="IPR027417">
    <property type="entry name" value="P-loop_NTPase"/>
</dbReference>
<evidence type="ECO:0008006" key="14">
    <source>
        <dbReference type="Google" id="ProtNLM"/>
    </source>
</evidence>
<evidence type="ECO:0000259" key="11">
    <source>
        <dbReference type="PROSITE" id="PS50929"/>
    </source>
</evidence>
<feature type="transmembrane region" description="Helical" evidence="9">
    <location>
        <begin position="1244"/>
        <end position="1269"/>
    </location>
</feature>
<keyword evidence="5" id="KW-0067">ATP-binding</keyword>
<feature type="region of interest" description="Disordered" evidence="8">
    <location>
        <begin position="1001"/>
        <end position="1044"/>
    </location>
</feature>
<name>A0ABR1JDU9_9AGAR</name>
<organism evidence="12 13">
    <name type="scientific">Marasmiellus scandens</name>
    <dbReference type="NCBI Taxonomy" id="2682957"/>
    <lineage>
        <taxon>Eukaryota</taxon>
        <taxon>Fungi</taxon>
        <taxon>Dikarya</taxon>
        <taxon>Basidiomycota</taxon>
        <taxon>Agaricomycotina</taxon>
        <taxon>Agaricomycetes</taxon>
        <taxon>Agaricomycetidae</taxon>
        <taxon>Agaricales</taxon>
        <taxon>Marasmiineae</taxon>
        <taxon>Omphalotaceae</taxon>
        <taxon>Marasmiellus</taxon>
    </lineage>
</organism>
<evidence type="ECO:0000259" key="10">
    <source>
        <dbReference type="PROSITE" id="PS50893"/>
    </source>
</evidence>
<dbReference type="SMART" id="SM00382">
    <property type="entry name" value="AAA"/>
    <property type="match status" value="2"/>
</dbReference>
<dbReference type="InterPro" id="IPR017871">
    <property type="entry name" value="ABC_transporter-like_CS"/>
</dbReference>
<feature type="domain" description="ABC transporter" evidence="10">
    <location>
        <begin position="1439"/>
        <end position="1725"/>
    </location>
</feature>
<feature type="domain" description="ABC transmembrane type-1" evidence="11">
    <location>
        <begin position="301"/>
        <end position="622"/>
    </location>
</feature>
<dbReference type="CDD" id="cd03244">
    <property type="entry name" value="ABCC_MRP_domain2"/>
    <property type="match status" value="1"/>
</dbReference>
<feature type="region of interest" description="Disordered" evidence="8">
    <location>
        <begin position="645"/>
        <end position="768"/>
    </location>
</feature>
<dbReference type="PANTHER" id="PTHR24223:SF415">
    <property type="entry name" value="FI20190P1"/>
    <property type="match status" value="1"/>
</dbReference>
<dbReference type="EMBL" id="JBANRG010000022">
    <property type="protein sequence ID" value="KAK7455851.1"/>
    <property type="molecule type" value="Genomic_DNA"/>
</dbReference>
<feature type="transmembrane region" description="Helical" evidence="9">
    <location>
        <begin position="20"/>
        <end position="42"/>
    </location>
</feature>
<feature type="domain" description="ABC transmembrane type-1" evidence="11">
    <location>
        <begin position="1158"/>
        <end position="1398"/>
    </location>
</feature>
<comment type="caution">
    <text evidence="12">The sequence shown here is derived from an EMBL/GenBank/DDBJ whole genome shotgun (WGS) entry which is preliminary data.</text>
</comment>
<keyword evidence="3 9" id="KW-0812">Transmembrane</keyword>